<evidence type="ECO:0000313" key="4">
    <source>
        <dbReference type="Proteomes" id="UP000053989"/>
    </source>
</evidence>
<gene>
    <name evidence="3" type="ORF">SCLCIDRAFT_28273</name>
</gene>
<feature type="compositionally biased region" description="Basic residues" evidence="1">
    <location>
        <begin position="48"/>
        <end position="61"/>
    </location>
</feature>
<evidence type="ECO:0000256" key="1">
    <source>
        <dbReference type="SAM" id="MobiDB-lite"/>
    </source>
</evidence>
<feature type="compositionally biased region" description="Basic residues" evidence="1">
    <location>
        <begin position="22"/>
        <end position="32"/>
    </location>
</feature>
<name>A0A0C3A0C3_9AGAM</name>
<evidence type="ECO:0000313" key="3">
    <source>
        <dbReference type="EMBL" id="KIM58107.1"/>
    </source>
</evidence>
<accession>A0A0C3A0C3</accession>
<dbReference type="InParanoid" id="A0A0C3A0C3"/>
<organism evidence="3 4">
    <name type="scientific">Scleroderma citrinum Foug A</name>
    <dbReference type="NCBI Taxonomy" id="1036808"/>
    <lineage>
        <taxon>Eukaryota</taxon>
        <taxon>Fungi</taxon>
        <taxon>Dikarya</taxon>
        <taxon>Basidiomycota</taxon>
        <taxon>Agaricomycotina</taxon>
        <taxon>Agaricomycetes</taxon>
        <taxon>Agaricomycetidae</taxon>
        <taxon>Boletales</taxon>
        <taxon>Sclerodermatineae</taxon>
        <taxon>Sclerodermataceae</taxon>
        <taxon>Scleroderma</taxon>
    </lineage>
</organism>
<dbReference type="EMBL" id="KN822090">
    <property type="protein sequence ID" value="KIM58107.1"/>
    <property type="molecule type" value="Genomic_DNA"/>
</dbReference>
<keyword evidence="4" id="KW-1185">Reference proteome</keyword>
<feature type="domain" description="DTHCT" evidence="2">
    <location>
        <begin position="18"/>
        <end position="80"/>
    </location>
</feature>
<protein>
    <recommendedName>
        <fullName evidence="2">DTHCT domain-containing protein</fullName>
    </recommendedName>
</protein>
<proteinExistence type="predicted"/>
<dbReference type="Pfam" id="PF08070">
    <property type="entry name" value="DTHCT"/>
    <property type="match status" value="1"/>
</dbReference>
<dbReference type="AlphaFoldDB" id="A0A0C3A0C3"/>
<dbReference type="HOGENOM" id="CLU_2414602_0_0_1"/>
<dbReference type="InterPro" id="IPR012542">
    <property type="entry name" value="DTHCT"/>
</dbReference>
<reference evidence="4" key="2">
    <citation type="submission" date="2015-01" db="EMBL/GenBank/DDBJ databases">
        <title>Evolutionary Origins and Diversification of the Mycorrhizal Mutualists.</title>
        <authorList>
            <consortium name="DOE Joint Genome Institute"/>
            <consortium name="Mycorrhizal Genomics Consortium"/>
            <person name="Kohler A."/>
            <person name="Kuo A."/>
            <person name="Nagy L.G."/>
            <person name="Floudas D."/>
            <person name="Copeland A."/>
            <person name="Barry K.W."/>
            <person name="Cichocki N."/>
            <person name="Veneault-Fourrey C."/>
            <person name="LaButti K."/>
            <person name="Lindquist E.A."/>
            <person name="Lipzen A."/>
            <person name="Lundell T."/>
            <person name="Morin E."/>
            <person name="Murat C."/>
            <person name="Riley R."/>
            <person name="Ohm R."/>
            <person name="Sun H."/>
            <person name="Tunlid A."/>
            <person name="Henrissat B."/>
            <person name="Grigoriev I.V."/>
            <person name="Hibbett D.S."/>
            <person name="Martin F."/>
        </authorList>
    </citation>
    <scope>NUCLEOTIDE SEQUENCE [LARGE SCALE GENOMIC DNA]</scope>
    <source>
        <strain evidence="4">Foug A</strain>
    </source>
</reference>
<dbReference type="Proteomes" id="UP000053989">
    <property type="component" value="Unassembled WGS sequence"/>
</dbReference>
<reference evidence="3 4" key="1">
    <citation type="submission" date="2014-04" db="EMBL/GenBank/DDBJ databases">
        <authorList>
            <consortium name="DOE Joint Genome Institute"/>
            <person name="Kuo A."/>
            <person name="Kohler A."/>
            <person name="Nagy L.G."/>
            <person name="Floudas D."/>
            <person name="Copeland A."/>
            <person name="Barry K.W."/>
            <person name="Cichocki N."/>
            <person name="Veneault-Fourrey C."/>
            <person name="LaButti K."/>
            <person name="Lindquist E.A."/>
            <person name="Lipzen A."/>
            <person name="Lundell T."/>
            <person name="Morin E."/>
            <person name="Murat C."/>
            <person name="Sun H."/>
            <person name="Tunlid A."/>
            <person name="Henrissat B."/>
            <person name="Grigoriev I.V."/>
            <person name="Hibbett D.S."/>
            <person name="Martin F."/>
            <person name="Nordberg H.P."/>
            <person name="Cantor M.N."/>
            <person name="Hua S.X."/>
        </authorList>
    </citation>
    <scope>NUCLEOTIDE SEQUENCE [LARGE SCALE GENOMIC DNA]</scope>
    <source>
        <strain evidence="3 4">Foug A</strain>
    </source>
</reference>
<sequence>MCTHITQLAKKFTGLPFPTKPSPKKGKGGCKRKFSENESPSSPQPATLKKKKKKKKKKKTTSKTAIFDIDNDEAAEPPPQASGKWGREDNPL</sequence>
<feature type="region of interest" description="Disordered" evidence="1">
    <location>
        <begin position="13"/>
        <end position="92"/>
    </location>
</feature>
<evidence type="ECO:0000259" key="2">
    <source>
        <dbReference type="Pfam" id="PF08070"/>
    </source>
</evidence>